<evidence type="ECO:0000313" key="3">
    <source>
        <dbReference type="Proteomes" id="UP000075903"/>
    </source>
</evidence>
<keyword evidence="3" id="KW-1185">Reference proteome</keyword>
<dbReference type="VEuPathDB" id="VectorBase:AMEM21_010840"/>
<dbReference type="VEuPathDB" id="VectorBase:AMEM000069"/>
<protein>
    <submittedName>
        <fullName evidence="2">Uncharacterized protein</fullName>
    </submittedName>
</protein>
<sequence length="201" mass="22752">MFPKKLKQSGLLYKKAAKLEEQLEKEWALQDDHAGPSNQSPVVQSAEDVAMSDPYEEPMASMEEEYLNENGDDDHRISDEGSIHNEDTDGEEYLEEEYLEGEFLEGEFLEEASLEIDPESAKLRDSLRTWLIRNKVARSGSNSLLAILRKASSLSAFSSLPQDVRTLLKAPVNVSQQITKVPGGGEMWYQGVECCFQHYFR</sequence>
<proteinExistence type="predicted"/>
<dbReference type="Proteomes" id="UP000075903">
    <property type="component" value="Unassembled WGS sequence"/>
</dbReference>
<dbReference type="AlphaFoldDB" id="A0A182ULS5"/>
<evidence type="ECO:0000256" key="1">
    <source>
        <dbReference type="SAM" id="MobiDB-lite"/>
    </source>
</evidence>
<reference evidence="2" key="1">
    <citation type="submission" date="2020-05" db="UniProtKB">
        <authorList>
            <consortium name="EnsemblMetazoa"/>
        </authorList>
    </citation>
    <scope>IDENTIFICATION</scope>
    <source>
        <strain evidence="2">MAF</strain>
    </source>
</reference>
<feature type="compositionally biased region" description="Acidic residues" evidence="1">
    <location>
        <begin position="62"/>
        <end position="72"/>
    </location>
</feature>
<name>A0A182ULS5_ANOME</name>
<accession>A0A182ULS5</accession>
<dbReference type="EnsemblMetazoa" id="AMEM000069-RA">
    <property type="protein sequence ID" value="AMEM000069-PA"/>
    <property type="gene ID" value="AMEM000069"/>
</dbReference>
<feature type="compositionally biased region" description="Basic and acidic residues" evidence="1">
    <location>
        <begin position="73"/>
        <end position="87"/>
    </location>
</feature>
<dbReference type="STRING" id="30066.A0A182ULS5"/>
<organism evidence="2 3">
    <name type="scientific">Anopheles merus</name>
    <name type="common">Mosquito</name>
    <dbReference type="NCBI Taxonomy" id="30066"/>
    <lineage>
        <taxon>Eukaryota</taxon>
        <taxon>Metazoa</taxon>
        <taxon>Ecdysozoa</taxon>
        <taxon>Arthropoda</taxon>
        <taxon>Hexapoda</taxon>
        <taxon>Insecta</taxon>
        <taxon>Pterygota</taxon>
        <taxon>Neoptera</taxon>
        <taxon>Endopterygota</taxon>
        <taxon>Diptera</taxon>
        <taxon>Nematocera</taxon>
        <taxon>Culicoidea</taxon>
        <taxon>Culicidae</taxon>
        <taxon>Anophelinae</taxon>
        <taxon>Anopheles</taxon>
    </lineage>
</organism>
<evidence type="ECO:0000313" key="2">
    <source>
        <dbReference type="EnsemblMetazoa" id="AMEM000069-PA"/>
    </source>
</evidence>
<feature type="region of interest" description="Disordered" evidence="1">
    <location>
        <begin position="27"/>
        <end position="92"/>
    </location>
</feature>